<evidence type="ECO:0000313" key="1">
    <source>
        <dbReference type="EMBL" id="KAI0033375.1"/>
    </source>
</evidence>
<keyword evidence="2" id="KW-1185">Reference proteome</keyword>
<organism evidence="1 2">
    <name type="scientific">Vararia minispora EC-137</name>
    <dbReference type="NCBI Taxonomy" id="1314806"/>
    <lineage>
        <taxon>Eukaryota</taxon>
        <taxon>Fungi</taxon>
        <taxon>Dikarya</taxon>
        <taxon>Basidiomycota</taxon>
        <taxon>Agaricomycotina</taxon>
        <taxon>Agaricomycetes</taxon>
        <taxon>Russulales</taxon>
        <taxon>Lachnocladiaceae</taxon>
        <taxon>Vararia</taxon>
    </lineage>
</organism>
<name>A0ACB8QPB1_9AGAM</name>
<sequence length="603" mass="64689">MICSTSLIACSLALLANVSCVLGALFQHPGDLPTNRNYDFIVVGSGAGGGLIASKLAEAKYKTLVIEAGIFGIDNEAVQTPFLCTTLTPGTIFDWNYTTVPQAGLNGRTIAYPRGKLLGGSTSVNYMAFTRGSRDDFDRLANATSDPSWSWDELHPLILEIDRMTPPADGHNTTGEFDPTAHGKHGSLGISLHIRQYPDDFVLAATQELPEFSYNIDYNSGSPLGIGFSQGTVLNGSRDSSAIAFLMPALNAFPNLDILLNAQVSKLIRTGSEGNVPVFRGVEFATPTGATLYSAQVSKEIVLSSGAIGTPQLLMLSGIGNATQLLNLGIDPVVNLPDVGANLQDHPLLGVSFRVNSSVPTVDDARTNTTYAAEQQALWERNHTGLYASPTSGYYGWHRLPDNASIFETVADPSAGSLTPHFELLFSDGYAVGLDPIPDEGRFFSVRMAVVTPTSRGSLSLASVNWFDKPLIDPAFLQTDFDIFAMREAVKAIRRFMQAPAWNGYIEGEYGSSARALTDEQIEAWARNQTGTVFHPVGTARMSPFGSEEGVVNPDLTVKGTKGLRIVDASVFPFIPAGHTQSPTYIIAKKASGVILRDARREG</sequence>
<reference evidence="1" key="1">
    <citation type="submission" date="2021-02" db="EMBL/GenBank/DDBJ databases">
        <authorList>
            <consortium name="DOE Joint Genome Institute"/>
            <person name="Ahrendt S."/>
            <person name="Looney B.P."/>
            <person name="Miyauchi S."/>
            <person name="Morin E."/>
            <person name="Drula E."/>
            <person name="Courty P.E."/>
            <person name="Chicoki N."/>
            <person name="Fauchery L."/>
            <person name="Kohler A."/>
            <person name="Kuo A."/>
            <person name="Labutti K."/>
            <person name="Pangilinan J."/>
            <person name="Lipzen A."/>
            <person name="Riley R."/>
            <person name="Andreopoulos W."/>
            <person name="He G."/>
            <person name="Johnson J."/>
            <person name="Barry K.W."/>
            <person name="Grigoriev I.V."/>
            <person name="Nagy L."/>
            <person name="Hibbett D."/>
            <person name="Henrissat B."/>
            <person name="Matheny P.B."/>
            <person name="Labbe J."/>
            <person name="Martin F."/>
        </authorList>
    </citation>
    <scope>NUCLEOTIDE SEQUENCE</scope>
    <source>
        <strain evidence="1">EC-137</strain>
    </source>
</reference>
<dbReference type="Proteomes" id="UP000814128">
    <property type="component" value="Unassembled WGS sequence"/>
</dbReference>
<protein>
    <submittedName>
        <fullName evidence="1">Alcohol oxidase</fullName>
    </submittedName>
</protein>
<proteinExistence type="predicted"/>
<dbReference type="EMBL" id="MU273521">
    <property type="protein sequence ID" value="KAI0033375.1"/>
    <property type="molecule type" value="Genomic_DNA"/>
</dbReference>
<gene>
    <name evidence="1" type="ORF">K488DRAFT_77932</name>
</gene>
<comment type="caution">
    <text evidence="1">The sequence shown here is derived from an EMBL/GenBank/DDBJ whole genome shotgun (WGS) entry which is preliminary data.</text>
</comment>
<accession>A0ACB8QPB1</accession>
<reference evidence="1" key="2">
    <citation type="journal article" date="2022" name="New Phytol.">
        <title>Evolutionary transition to the ectomycorrhizal habit in the genomes of a hyperdiverse lineage of mushroom-forming fungi.</title>
        <authorList>
            <person name="Looney B."/>
            <person name="Miyauchi S."/>
            <person name="Morin E."/>
            <person name="Drula E."/>
            <person name="Courty P.E."/>
            <person name="Kohler A."/>
            <person name="Kuo A."/>
            <person name="LaButti K."/>
            <person name="Pangilinan J."/>
            <person name="Lipzen A."/>
            <person name="Riley R."/>
            <person name="Andreopoulos W."/>
            <person name="He G."/>
            <person name="Johnson J."/>
            <person name="Nolan M."/>
            <person name="Tritt A."/>
            <person name="Barry K.W."/>
            <person name="Grigoriev I.V."/>
            <person name="Nagy L.G."/>
            <person name="Hibbett D."/>
            <person name="Henrissat B."/>
            <person name="Matheny P.B."/>
            <person name="Labbe J."/>
            <person name="Martin F.M."/>
        </authorList>
    </citation>
    <scope>NUCLEOTIDE SEQUENCE</scope>
    <source>
        <strain evidence="1">EC-137</strain>
    </source>
</reference>
<evidence type="ECO:0000313" key="2">
    <source>
        <dbReference type="Proteomes" id="UP000814128"/>
    </source>
</evidence>